<dbReference type="AlphaFoldDB" id="A0AA88I2Q3"/>
<dbReference type="InterPro" id="IPR042237">
    <property type="entry name" value="PTRHD1"/>
</dbReference>
<evidence type="ECO:0000256" key="2">
    <source>
        <dbReference type="ARBA" id="ARBA00022801"/>
    </source>
</evidence>
<dbReference type="GO" id="GO:0004045">
    <property type="term" value="F:peptidyl-tRNA hydrolase activity"/>
    <property type="evidence" value="ECO:0007669"/>
    <property type="project" value="UniProtKB-EC"/>
</dbReference>
<comment type="caution">
    <text evidence="4">The sequence shown here is derived from an EMBL/GenBank/DDBJ whole genome shotgun (WGS) entry which is preliminary data.</text>
</comment>
<organism evidence="4 5">
    <name type="scientific">Artemia franciscana</name>
    <name type="common">Brine shrimp</name>
    <name type="synonym">Artemia sanfranciscana</name>
    <dbReference type="NCBI Taxonomy" id="6661"/>
    <lineage>
        <taxon>Eukaryota</taxon>
        <taxon>Metazoa</taxon>
        <taxon>Ecdysozoa</taxon>
        <taxon>Arthropoda</taxon>
        <taxon>Crustacea</taxon>
        <taxon>Branchiopoda</taxon>
        <taxon>Anostraca</taxon>
        <taxon>Artemiidae</taxon>
        <taxon>Artemia</taxon>
    </lineage>
</organism>
<evidence type="ECO:0000256" key="1">
    <source>
        <dbReference type="ARBA" id="ARBA00013260"/>
    </source>
</evidence>
<dbReference type="Pfam" id="PF01981">
    <property type="entry name" value="PTH2"/>
    <property type="match status" value="1"/>
</dbReference>
<accession>A0AA88I2Q3</accession>
<dbReference type="SUPFAM" id="SSF102462">
    <property type="entry name" value="Peptidyl-tRNA hydrolase II"/>
    <property type="match status" value="1"/>
</dbReference>
<comment type="catalytic activity">
    <reaction evidence="3">
        <text>an N-acyl-L-alpha-aminoacyl-tRNA + H2O = an N-acyl-L-amino acid + a tRNA + H(+)</text>
        <dbReference type="Rhea" id="RHEA:54448"/>
        <dbReference type="Rhea" id="RHEA-COMP:10123"/>
        <dbReference type="Rhea" id="RHEA-COMP:13883"/>
        <dbReference type="ChEBI" id="CHEBI:15377"/>
        <dbReference type="ChEBI" id="CHEBI:15378"/>
        <dbReference type="ChEBI" id="CHEBI:59874"/>
        <dbReference type="ChEBI" id="CHEBI:78442"/>
        <dbReference type="ChEBI" id="CHEBI:138191"/>
        <dbReference type="EC" id="3.1.1.29"/>
    </reaction>
</comment>
<reference evidence="4" key="1">
    <citation type="submission" date="2023-07" db="EMBL/GenBank/DDBJ databases">
        <title>Chromosome-level genome assembly of Artemia franciscana.</title>
        <authorList>
            <person name="Jo E."/>
        </authorList>
    </citation>
    <scope>NUCLEOTIDE SEQUENCE</scope>
    <source>
        <tissue evidence="4">Whole body</tissue>
    </source>
</reference>
<evidence type="ECO:0000256" key="3">
    <source>
        <dbReference type="ARBA" id="ARBA00048707"/>
    </source>
</evidence>
<gene>
    <name evidence="4" type="ORF">QYM36_004328</name>
</gene>
<sequence>MNTSYIKSTVPLNLEPEKASKFLPAEDMYFGMTAHKSLQNLYSIPSTKADELEVKVNYEPTQLVMAESIVQYIILRTDLKWPLGAIAAQACHASIAAIHLFKDEKETVEYLEELDRMHKVVLEDLVNERSHLPQPIWVLRILGIFVDQSERSSEAGEIY</sequence>
<keyword evidence="5" id="KW-1185">Reference proteome</keyword>
<evidence type="ECO:0000313" key="4">
    <source>
        <dbReference type="EMBL" id="KAK2720409.1"/>
    </source>
</evidence>
<name>A0AA88I2Q3_ARTSF</name>
<keyword evidence="2" id="KW-0378">Hydrolase</keyword>
<dbReference type="PANTHER" id="PTHR46194:SF1">
    <property type="entry name" value="PEPTIDYL-TRNA HYDROLASE PTRHD1-RELATED"/>
    <property type="match status" value="1"/>
</dbReference>
<dbReference type="InterPro" id="IPR023476">
    <property type="entry name" value="Pep_tRNA_hydro_II_dom_sf"/>
</dbReference>
<dbReference type="EMBL" id="JAVRJZ010000007">
    <property type="protein sequence ID" value="KAK2720409.1"/>
    <property type="molecule type" value="Genomic_DNA"/>
</dbReference>
<dbReference type="Gene3D" id="3.40.1490.10">
    <property type="entry name" value="Bit1"/>
    <property type="match status" value="1"/>
</dbReference>
<dbReference type="PANTHER" id="PTHR46194">
    <property type="entry name" value="PEPTIDYL-TRNA HYDROLASE PTRHD1-RELATED"/>
    <property type="match status" value="1"/>
</dbReference>
<dbReference type="InterPro" id="IPR002833">
    <property type="entry name" value="PTH2"/>
</dbReference>
<dbReference type="Proteomes" id="UP001187531">
    <property type="component" value="Unassembled WGS sequence"/>
</dbReference>
<proteinExistence type="predicted"/>
<dbReference type="EC" id="3.1.1.29" evidence="1"/>
<evidence type="ECO:0000313" key="5">
    <source>
        <dbReference type="Proteomes" id="UP001187531"/>
    </source>
</evidence>
<protein>
    <recommendedName>
        <fullName evidence="1">peptidyl-tRNA hydrolase</fullName>
        <ecNumber evidence="1">3.1.1.29</ecNumber>
    </recommendedName>
</protein>